<evidence type="ECO:0000256" key="13">
    <source>
        <dbReference type="ARBA" id="ARBA00023180"/>
    </source>
</evidence>
<evidence type="ECO:0000256" key="8">
    <source>
        <dbReference type="ARBA" id="ARBA00023055"/>
    </source>
</evidence>
<feature type="transmembrane region" description="Helical" evidence="15">
    <location>
        <begin position="268"/>
        <end position="290"/>
    </location>
</feature>
<dbReference type="GO" id="GO:0012505">
    <property type="term" value="C:endomembrane system"/>
    <property type="evidence" value="ECO:0007669"/>
    <property type="project" value="UniProtKB-SubCell"/>
</dbReference>
<dbReference type="GO" id="GO:0016020">
    <property type="term" value="C:membrane"/>
    <property type="evidence" value="ECO:0007669"/>
    <property type="project" value="InterPro"/>
</dbReference>
<keyword evidence="10 15" id="KW-0472">Membrane</keyword>
<evidence type="ECO:0000256" key="4">
    <source>
        <dbReference type="ARBA" id="ARBA00022548"/>
    </source>
</evidence>
<evidence type="ECO:0000256" key="12">
    <source>
        <dbReference type="ARBA" id="ARBA00023166"/>
    </source>
</evidence>
<keyword evidence="4" id="KW-0153">Cholesterol metabolism</keyword>
<feature type="domain" description="SSD" evidence="17">
    <location>
        <begin position="595"/>
        <end position="764"/>
    </location>
</feature>
<proteinExistence type="inferred from homology"/>
<keyword evidence="9" id="KW-0443">Lipid metabolism</keyword>
<organism evidence="18 19">
    <name type="scientific">Jimgerdemannia flammicorona</name>
    <dbReference type="NCBI Taxonomy" id="994334"/>
    <lineage>
        <taxon>Eukaryota</taxon>
        <taxon>Fungi</taxon>
        <taxon>Fungi incertae sedis</taxon>
        <taxon>Mucoromycota</taxon>
        <taxon>Mucoromycotina</taxon>
        <taxon>Endogonomycetes</taxon>
        <taxon>Endogonales</taxon>
        <taxon>Endogonaceae</taxon>
        <taxon>Jimgerdemannia</taxon>
    </lineage>
</organism>
<evidence type="ECO:0000313" key="18">
    <source>
        <dbReference type="EMBL" id="RUS26479.1"/>
    </source>
</evidence>
<dbReference type="GO" id="GO:0005319">
    <property type="term" value="F:lipid transporter activity"/>
    <property type="evidence" value="ECO:0007669"/>
    <property type="project" value="InterPro"/>
</dbReference>
<reference evidence="18 19" key="1">
    <citation type="journal article" date="2018" name="New Phytol.">
        <title>Phylogenomics of Endogonaceae and evolution of mycorrhizas within Mucoromycota.</title>
        <authorList>
            <person name="Chang Y."/>
            <person name="Desiro A."/>
            <person name="Na H."/>
            <person name="Sandor L."/>
            <person name="Lipzen A."/>
            <person name="Clum A."/>
            <person name="Barry K."/>
            <person name="Grigoriev I.V."/>
            <person name="Martin F.M."/>
            <person name="Stajich J.E."/>
            <person name="Smith M.E."/>
            <person name="Bonito G."/>
            <person name="Spatafora J.W."/>
        </authorList>
    </citation>
    <scope>NUCLEOTIDE SEQUENCE [LARGE SCALE GENOMIC DNA]</scope>
    <source>
        <strain evidence="18 19">AD002</strain>
    </source>
</reference>
<accession>A0A433Q9S6</accession>
<keyword evidence="11" id="KW-1015">Disulfide bond</keyword>
<evidence type="ECO:0000256" key="15">
    <source>
        <dbReference type="SAM" id="Phobius"/>
    </source>
</evidence>
<keyword evidence="19" id="KW-1185">Reference proteome</keyword>
<evidence type="ECO:0000256" key="3">
    <source>
        <dbReference type="ARBA" id="ARBA00022448"/>
    </source>
</evidence>
<keyword evidence="14" id="KW-0753">Steroid metabolism</keyword>
<keyword evidence="3" id="KW-0813">Transport</keyword>
<keyword evidence="7 15" id="KW-1133">Transmembrane helix</keyword>
<evidence type="ECO:0000256" key="1">
    <source>
        <dbReference type="ARBA" id="ARBA00004127"/>
    </source>
</evidence>
<feature type="transmembrane region" description="Helical" evidence="15">
    <location>
        <begin position="739"/>
        <end position="764"/>
    </location>
</feature>
<comment type="caution">
    <text evidence="18">The sequence shown here is derived from an EMBL/GenBank/DDBJ whole genome shotgun (WGS) entry which is preliminary data.</text>
</comment>
<dbReference type="InterPro" id="IPR053956">
    <property type="entry name" value="NPC1_MLD"/>
</dbReference>
<feature type="transmembrane region" description="Helical" evidence="15">
    <location>
        <begin position="1180"/>
        <end position="1202"/>
    </location>
</feature>
<dbReference type="PANTHER" id="PTHR45727">
    <property type="entry name" value="NPC INTRACELLULAR CHOLESTEROL TRANSPORTER 1"/>
    <property type="match status" value="1"/>
</dbReference>
<evidence type="ECO:0000256" key="9">
    <source>
        <dbReference type="ARBA" id="ARBA00023098"/>
    </source>
</evidence>
<feature type="transmembrane region" description="Helical" evidence="15">
    <location>
        <begin position="358"/>
        <end position="378"/>
    </location>
</feature>
<evidence type="ECO:0000313" key="19">
    <source>
        <dbReference type="Proteomes" id="UP000274822"/>
    </source>
</evidence>
<dbReference type="AlphaFoldDB" id="A0A433Q9S6"/>
<evidence type="ECO:0000256" key="6">
    <source>
        <dbReference type="ARBA" id="ARBA00022729"/>
    </source>
</evidence>
<dbReference type="InterPro" id="IPR004765">
    <property type="entry name" value="NPC1-like"/>
</dbReference>
<dbReference type="PROSITE" id="PS50156">
    <property type="entry name" value="SSD"/>
    <property type="match status" value="1"/>
</dbReference>
<dbReference type="InterPro" id="IPR032190">
    <property type="entry name" value="NPC1_N"/>
</dbReference>
<protein>
    <submittedName>
        <fullName evidence="18">Patched family-domain-containing protein</fullName>
    </submittedName>
</protein>
<dbReference type="FunFam" id="1.20.1640.10:FF:000029">
    <property type="entry name" value="Putative Patched sphingolipid transporter"/>
    <property type="match status" value="1"/>
</dbReference>
<evidence type="ECO:0000256" key="14">
    <source>
        <dbReference type="ARBA" id="ARBA00023221"/>
    </source>
</evidence>
<dbReference type="EMBL" id="RBNJ01010360">
    <property type="protein sequence ID" value="RUS26479.1"/>
    <property type="molecule type" value="Genomic_DNA"/>
</dbReference>
<dbReference type="GO" id="GO:0008203">
    <property type="term" value="P:cholesterol metabolic process"/>
    <property type="evidence" value="ECO:0007669"/>
    <property type="project" value="UniProtKB-KW"/>
</dbReference>
<evidence type="ECO:0000256" key="7">
    <source>
        <dbReference type="ARBA" id="ARBA00022989"/>
    </source>
</evidence>
<dbReference type="Proteomes" id="UP000274822">
    <property type="component" value="Unassembled WGS sequence"/>
</dbReference>
<feature type="transmembrane region" description="Helical" evidence="15">
    <location>
        <begin position="631"/>
        <end position="653"/>
    </location>
</feature>
<dbReference type="InterPro" id="IPR000731">
    <property type="entry name" value="SSD"/>
</dbReference>
<feature type="transmembrane region" description="Helical" evidence="15">
    <location>
        <begin position="811"/>
        <end position="830"/>
    </location>
</feature>
<feature type="transmembrane region" description="Helical" evidence="15">
    <location>
        <begin position="1214"/>
        <end position="1237"/>
    </location>
</feature>
<feature type="transmembrane region" description="Helical" evidence="15">
    <location>
        <begin position="1112"/>
        <end position="1132"/>
    </location>
</feature>
<keyword evidence="5 15" id="KW-0812">Transmembrane</keyword>
<dbReference type="Pfam" id="PF12349">
    <property type="entry name" value="Sterol-sensing"/>
    <property type="match status" value="1"/>
</dbReference>
<evidence type="ECO:0000256" key="5">
    <source>
        <dbReference type="ARBA" id="ARBA00022692"/>
    </source>
</evidence>
<sequence length="1277" mass="141853">MRRPPAIFPALPLLLLLLTVISSNAAILHEKGVCAMRGQCGKKGFVNLNCPYNYPAVEPETETFRSLLIDTCGASFADTPVCCDHDQLIDLVDQVKKAERIIAACPACWNNFLQFFCHFTCSPDQSTFVNVTGTVASSTSDKDLVTRVDFRVADHYGQGFYDSCKDIKFGSSNGYAMDFIGGGARNWHDMVVYMGTERPLIGSPFQIDFPLGPDGEGTMTAFDSSTYRCNDTDTRFRCACVDCESTCPVLPPTPAERPECRIGVLRCWSFGLIILYILIFCLSASVFLAVKKGWAENLTNFNWTSGDSYRGAYERVALEGEDDNTLLDPDQTPRKYWLNSVVQEWFYYLGILCARHPWTTIIVSLVFVTFCSLGWRWFGVEQNPVNLWVPPTSEALAQKQFFDENFSPFYRTTQLIITPSTDFASNTSVITKQNLLNLFALESEIKSLRSFPNNYTLQDLCYHPNGDACIIQSVTGYWQGDVNNFDSPSWHEDFVGCAEQPTNCLPEFGQPLKPEMVLGGYEGREFDQAQALIVTYVLRNYVDETQADKAHEWELTLLKNVLTRLESREEWSGVKVSYSTESSLEIELNKSSNTDAGTIILSYLVMFLYASLALGKFSSLDSRRIVIDSKFSLGISGIIIVIASVSTSVGIFSFTGSKITLIIAEVIPFLVLAVGVDNIFILCHEFERRKLVGDVDETIEERAAKTLAKMGPGILMSALCETIAFGLGGLVTMPAVSSFALVAAVAVFVDFVLQVTCFVACMVLDAHRAEETRVDCIPCIQVSAPEIIDREGVLQRWTQHYYAPFILNPSIKYGICLIFLGIFMIGLSLAPQLELGLDQRVALPSDSYLVEYFNDLGTYFQVGPPVYFVVTGDNTTNRADQQKLCGRFSTCDDYSLANILEQERKRPNVSFIAEPTSGWLDDFLHWLSPDVGCCSFKKRKLQADSKYTQSLQAPEKRQMCGPYDDEDECEPCIQAWDITMAGLPQGQEFLDLLDLWLAMEPSEDCPLAGKAAYGDALVIDRANTTIVASHFRTFHAPLRTQREFIAAFHSAHRIAREISTELGVQVYPYSVFYIFFEQYSYIVYMALQILAFAIITIFGVTAAMLGSLRTALIIVLMVVMILVDVLGAMTVWNISLNAVSLVNLVICVGISVEFCCHIARGFVVGTGSREERAFKSLVDVGSSVFSGITLTKFAGIIVLAFTRSKIFEIYYFRMYLLIVVFGGLHGLVLLPVVLSIIGGEGMGSSAALDEYGFSWARGGNSHGMLVGDADDDDDIEQ</sequence>
<evidence type="ECO:0000256" key="16">
    <source>
        <dbReference type="SAM" id="SignalP"/>
    </source>
</evidence>
<feature type="transmembrane region" description="Helical" evidence="15">
    <location>
        <begin position="659"/>
        <end position="681"/>
    </location>
</feature>
<dbReference type="Pfam" id="PF22314">
    <property type="entry name" value="NPC1_MLD"/>
    <property type="match status" value="1"/>
</dbReference>
<dbReference type="Pfam" id="PF16414">
    <property type="entry name" value="NPC1_N"/>
    <property type="match status" value="1"/>
</dbReference>
<dbReference type="InterPro" id="IPR053958">
    <property type="entry name" value="HMGCR/SNAP/NPC1-like_SSD"/>
</dbReference>
<dbReference type="GO" id="GO:0015918">
    <property type="term" value="P:sterol transport"/>
    <property type="evidence" value="ECO:0007669"/>
    <property type="project" value="TreeGrafter"/>
</dbReference>
<dbReference type="NCBIfam" id="TIGR00917">
    <property type="entry name" value="2A060601"/>
    <property type="match status" value="1"/>
</dbReference>
<keyword evidence="13" id="KW-0325">Glycoprotein</keyword>
<keyword evidence="12" id="KW-1207">Sterol metabolism</keyword>
<keyword evidence="8" id="KW-0445">Lipid transport</keyword>
<gene>
    <name evidence="18" type="ORF">BC938DRAFT_470721</name>
</gene>
<dbReference type="GO" id="GO:0032934">
    <property type="term" value="F:sterol binding"/>
    <property type="evidence" value="ECO:0007669"/>
    <property type="project" value="TreeGrafter"/>
</dbReference>
<evidence type="ECO:0000256" key="11">
    <source>
        <dbReference type="ARBA" id="ARBA00023157"/>
    </source>
</evidence>
<comment type="subcellular location">
    <subcellularLocation>
        <location evidence="1">Endomembrane system</location>
        <topology evidence="1">Multi-pass membrane protein</topology>
    </subcellularLocation>
</comment>
<dbReference type="FunFam" id="1.20.1640.10:FF:000008">
    <property type="entry name" value="NPC intracellular cholesterol transporter 1"/>
    <property type="match status" value="1"/>
</dbReference>
<evidence type="ECO:0000256" key="10">
    <source>
        <dbReference type="ARBA" id="ARBA00023136"/>
    </source>
</evidence>
<comment type="similarity">
    <text evidence="2">Belongs to the patched family.</text>
</comment>
<dbReference type="PANTHER" id="PTHR45727:SF2">
    <property type="entry name" value="NPC INTRACELLULAR CHOLESTEROL TRANSPORTER 1"/>
    <property type="match status" value="1"/>
</dbReference>
<feature type="transmembrane region" description="Helical" evidence="15">
    <location>
        <begin position="1081"/>
        <end position="1105"/>
    </location>
</feature>
<name>A0A433Q9S6_9FUNG</name>
<dbReference type="Gene3D" id="1.20.1640.10">
    <property type="entry name" value="Multidrug efflux transporter AcrB transmembrane domain"/>
    <property type="match status" value="2"/>
</dbReference>
<evidence type="ECO:0000259" key="17">
    <source>
        <dbReference type="PROSITE" id="PS50156"/>
    </source>
</evidence>
<evidence type="ECO:0000256" key="2">
    <source>
        <dbReference type="ARBA" id="ARBA00005585"/>
    </source>
</evidence>
<feature type="chain" id="PRO_5019408843" evidence="16">
    <location>
        <begin position="26"/>
        <end position="1277"/>
    </location>
</feature>
<feature type="transmembrane region" description="Helical" evidence="15">
    <location>
        <begin position="600"/>
        <end position="619"/>
    </location>
</feature>
<dbReference type="SUPFAM" id="SSF82866">
    <property type="entry name" value="Multidrug efflux transporter AcrB transmembrane domain"/>
    <property type="match status" value="2"/>
</dbReference>
<feature type="signal peptide" evidence="16">
    <location>
        <begin position="1"/>
        <end position="25"/>
    </location>
</feature>
<keyword evidence="6 16" id="KW-0732">Signal</keyword>
<feature type="transmembrane region" description="Helical" evidence="15">
    <location>
        <begin position="714"/>
        <end position="733"/>
    </location>
</feature>